<name>A0AAE1EBM3_9GAST</name>
<evidence type="ECO:0000313" key="2">
    <source>
        <dbReference type="Proteomes" id="UP001283361"/>
    </source>
</evidence>
<reference evidence="1" key="1">
    <citation type="journal article" date="2023" name="G3 (Bethesda)">
        <title>A reference genome for the long-term kleptoplast-retaining sea slug Elysia crispata morphotype clarki.</title>
        <authorList>
            <person name="Eastman K.E."/>
            <person name="Pendleton A.L."/>
            <person name="Shaikh M.A."/>
            <person name="Suttiyut T."/>
            <person name="Ogas R."/>
            <person name="Tomko P."/>
            <person name="Gavelis G."/>
            <person name="Widhalm J.R."/>
            <person name="Wisecaver J.H."/>
        </authorList>
    </citation>
    <scope>NUCLEOTIDE SEQUENCE</scope>
    <source>
        <strain evidence="1">ECLA1</strain>
    </source>
</reference>
<proteinExistence type="predicted"/>
<dbReference type="EMBL" id="JAWDGP010000377">
    <property type="protein sequence ID" value="KAK3801047.1"/>
    <property type="molecule type" value="Genomic_DNA"/>
</dbReference>
<organism evidence="1 2">
    <name type="scientific">Elysia crispata</name>
    <name type="common">lettuce slug</name>
    <dbReference type="NCBI Taxonomy" id="231223"/>
    <lineage>
        <taxon>Eukaryota</taxon>
        <taxon>Metazoa</taxon>
        <taxon>Spiralia</taxon>
        <taxon>Lophotrochozoa</taxon>
        <taxon>Mollusca</taxon>
        <taxon>Gastropoda</taxon>
        <taxon>Heterobranchia</taxon>
        <taxon>Euthyneura</taxon>
        <taxon>Panpulmonata</taxon>
        <taxon>Sacoglossa</taxon>
        <taxon>Placobranchoidea</taxon>
        <taxon>Plakobranchidae</taxon>
        <taxon>Elysia</taxon>
    </lineage>
</organism>
<accession>A0AAE1EBM3</accession>
<evidence type="ECO:0000313" key="1">
    <source>
        <dbReference type="EMBL" id="KAK3801047.1"/>
    </source>
</evidence>
<dbReference type="Proteomes" id="UP001283361">
    <property type="component" value="Unassembled WGS sequence"/>
</dbReference>
<gene>
    <name evidence="1" type="ORF">RRG08_042215</name>
</gene>
<keyword evidence="2" id="KW-1185">Reference proteome</keyword>
<sequence length="84" mass="9381">MDTVNDSTFLYSLDLTSTQAPTGAGQILYIAEYFQPFQTLNKPSVWTLHYGSGGSFPPILDSHQPSDVLSTTYRWFKPDGYAAR</sequence>
<comment type="caution">
    <text evidence="1">The sequence shown here is derived from an EMBL/GenBank/DDBJ whole genome shotgun (WGS) entry which is preliminary data.</text>
</comment>
<dbReference type="AlphaFoldDB" id="A0AAE1EBM3"/>
<protein>
    <submittedName>
        <fullName evidence="1">Uncharacterized protein</fullName>
    </submittedName>
</protein>